<keyword evidence="10 11" id="KW-0472">Membrane</keyword>
<comment type="caution">
    <text evidence="13">The sequence shown here is derived from an EMBL/GenBank/DDBJ whole genome shotgun (WGS) entry which is preliminary data.</text>
</comment>
<dbReference type="RefSeq" id="WP_377712423.1">
    <property type="nucleotide sequence ID" value="NZ_JBHSMP010000017.1"/>
</dbReference>
<comment type="subcellular location">
    <subcellularLocation>
        <location evidence="11">Cell inner membrane</location>
        <topology evidence="11">Multi-pass membrane protein</topology>
    </subcellularLocation>
    <subcellularLocation>
        <location evidence="1">Cell membrane</location>
        <topology evidence="1">Multi-pass membrane protein</topology>
    </subcellularLocation>
</comment>
<dbReference type="Proteomes" id="UP001596103">
    <property type="component" value="Unassembled WGS sequence"/>
</dbReference>
<evidence type="ECO:0000256" key="10">
    <source>
        <dbReference type="ARBA" id="ARBA00023136"/>
    </source>
</evidence>
<dbReference type="PANTHER" id="PTHR30413:SF10">
    <property type="entry name" value="CAPSULE POLYSACCHARIDE EXPORT INNER-MEMBRANE PROTEIN CTRC"/>
    <property type="match status" value="1"/>
</dbReference>
<dbReference type="PANTHER" id="PTHR30413">
    <property type="entry name" value="INNER MEMBRANE TRANSPORT PERMEASE"/>
    <property type="match status" value="1"/>
</dbReference>
<feature type="transmembrane region" description="Helical" evidence="11">
    <location>
        <begin position="242"/>
        <end position="263"/>
    </location>
</feature>
<keyword evidence="14" id="KW-1185">Reference proteome</keyword>
<evidence type="ECO:0000256" key="2">
    <source>
        <dbReference type="ARBA" id="ARBA00007783"/>
    </source>
</evidence>
<feature type="transmembrane region" description="Helical" evidence="11">
    <location>
        <begin position="79"/>
        <end position="97"/>
    </location>
</feature>
<keyword evidence="5" id="KW-0762">Sugar transport</keyword>
<evidence type="ECO:0000256" key="3">
    <source>
        <dbReference type="ARBA" id="ARBA00022448"/>
    </source>
</evidence>
<evidence type="ECO:0000256" key="1">
    <source>
        <dbReference type="ARBA" id="ARBA00004651"/>
    </source>
</evidence>
<reference evidence="14" key="1">
    <citation type="journal article" date="2019" name="Int. J. Syst. Evol. Microbiol.">
        <title>The Global Catalogue of Microorganisms (GCM) 10K type strain sequencing project: providing services to taxonomists for standard genome sequencing and annotation.</title>
        <authorList>
            <consortium name="The Broad Institute Genomics Platform"/>
            <consortium name="The Broad Institute Genome Sequencing Center for Infectious Disease"/>
            <person name="Wu L."/>
            <person name="Ma J."/>
        </authorList>
    </citation>
    <scope>NUCLEOTIDE SEQUENCE [LARGE SCALE GENOMIC DNA]</scope>
    <source>
        <strain evidence="14">CCUG 56042</strain>
    </source>
</reference>
<evidence type="ECO:0000256" key="7">
    <source>
        <dbReference type="ARBA" id="ARBA00022903"/>
    </source>
</evidence>
<keyword evidence="9" id="KW-0625">Polysaccharide transport</keyword>
<protein>
    <recommendedName>
        <fullName evidence="11">Transport permease protein</fullName>
    </recommendedName>
</protein>
<dbReference type="Pfam" id="PF01061">
    <property type="entry name" value="ABC2_membrane"/>
    <property type="match status" value="1"/>
</dbReference>
<sequence length="274" mass="30839">MQRHSASPASLMRSMIKNRRLLFDLARRDAVGRYKGSVLGIFWSLLTPLLMLTVYTLVFSEVFKSRWQNGGAQASKAEFAVVLFSGMILFNLFAECIGRAPTLILTNSNFVKKIVFPLEILPCVNLFSALFHGTVSLIILLVTEWIVRGSVPWTALLIPLIVAPLCLFILGVSWFLAATGVFLRDIGQTIGIVITAMMFLSPVFYSITSLPHRFQVLVYLNPMTFPIEQGRNVLIWGQSISWQYWIVYSIACILCAWLGFAWFQRTRGGFADVV</sequence>
<feature type="transmembrane region" description="Helical" evidence="11">
    <location>
        <begin position="37"/>
        <end position="59"/>
    </location>
</feature>
<evidence type="ECO:0000256" key="8">
    <source>
        <dbReference type="ARBA" id="ARBA00022989"/>
    </source>
</evidence>
<dbReference type="InterPro" id="IPR013525">
    <property type="entry name" value="ABC2_TM"/>
</dbReference>
<keyword evidence="3 11" id="KW-0813">Transport</keyword>
<feature type="transmembrane region" description="Helical" evidence="11">
    <location>
        <begin position="189"/>
        <end position="207"/>
    </location>
</feature>
<gene>
    <name evidence="13" type="ORF">ACFPTO_15470</name>
</gene>
<keyword evidence="7" id="KW-0972">Capsule biogenesis/degradation</keyword>
<name>A0ABW0JAX1_9BURK</name>
<evidence type="ECO:0000313" key="13">
    <source>
        <dbReference type="EMBL" id="MFC5430189.1"/>
    </source>
</evidence>
<evidence type="ECO:0000256" key="4">
    <source>
        <dbReference type="ARBA" id="ARBA00022475"/>
    </source>
</evidence>
<evidence type="ECO:0000313" key="14">
    <source>
        <dbReference type="Proteomes" id="UP001596103"/>
    </source>
</evidence>
<accession>A0ABW0JAX1</accession>
<keyword evidence="8 11" id="KW-1133">Transmembrane helix</keyword>
<evidence type="ECO:0000256" key="5">
    <source>
        <dbReference type="ARBA" id="ARBA00022597"/>
    </source>
</evidence>
<feature type="transmembrane region" description="Helical" evidence="11">
    <location>
        <begin position="153"/>
        <end position="177"/>
    </location>
</feature>
<feature type="transmembrane region" description="Helical" evidence="11">
    <location>
        <begin position="118"/>
        <end position="141"/>
    </location>
</feature>
<evidence type="ECO:0000256" key="9">
    <source>
        <dbReference type="ARBA" id="ARBA00023047"/>
    </source>
</evidence>
<dbReference type="InterPro" id="IPR000412">
    <property type="entry name" value="ABC_2_transport"/>
</dbReference>
<comment type="similarity">
    <text evidence="2 11">Belongs to the ABC-2 integral membrane protein family.</text>
</comment>
<evidence type="ECO:0000256" key="6">
    <source>
        <dbReference type="ARBA" id="ARBA00022692"/>
    </source>
</evidence>
<dbReference type="InterPro" id="IPR047817">
    <property type="entry name" value="ABC2_TM_bact-type"/>
</dbReference>
<dbReference type="PROSITE" id="PS51012">
    <property type="entry name" value="ABC_TM2"/>
    <property type="match status" value="1"/>
</dbReference>
<organism evidence="13 14">
    <name type="scientific">Paraburkholderia denitrificans</name>
    <dbReference type="NCBI Taxonomy" id="694025"/>
    <lineage>
        <taxon>Bacteria</taxon>
        <taxon>Pseudomonadati</taxon>
        <taxon>Pseudomonadota</taxon>
        <taxon>Betaproteobacteria</taxon>
        <taxon>Burkholderiales</taxon>
        <taxon>Burkholderiaceae</taxon>
        <taxon>Paraburkholderia</taxon>
    </lineage>
</organism>
<keyword evidence="4 11" id="KW-1003">Cell membrane</keyword>
<evidence type="ECO:0000256" key="11">
    <source>
        <dbReference type="RuleBase" id="RU361157"/>
    </source>
</evidence>
<keyword evidence="6 11" id="KW-0812">Transmembrane</keyword>
<feature type="domain" description="ABC transmembrane type-2" evidence="12">
    <location>
        <begin position="39"/>
        <end position="266"/>
    </location>
</feature>
<dbReference type="EMBL" id="JBHSMP010000017">
    <property type="protein sequence ID" value="MFC5430189.1"/>
    <property type="molecule type" value="Genomic_DNA"/>
</dbReference>
<dbReference type="PRINTS" id="PR00164">
    <property type="entry name" value="ABC2TRNSPORT"/>
</dbReference>
<proteinExistence type="inferred from homology"/>
<evidence type="ECO:0000259" key="12">
    <source>
        <dbReference type="PROSITE" id="PS51012"/>
    </source>
</evidence>